<feature type="compositionally biased region" description="Polar residues" evidence="9">
    <location>
        <begin position="32"/>
        <end position="43"/>
    </location>
</feature>
<name>A0ABT6UPX3_9GAMM</name>
<dbReference type="NCBIfam" id="TIGR00034">
    <property type="entry name" value="aroFGH"/>
    <property type="match status" value="1"/>
</dbReference>
<organism evidence="11 12">
    <name type="scientific">Cobetia amphilecti</name>
    <dbReference type="NCBI Taxonomy" id="1055104"/>
    <lineage>
        <taxon>Bacteria</taxon>
        <taxon>Pseudomonadati</taxon>
        <taxon>Pseudomonadota</taxon>
        <taxon>Gammaproteobacteria</taxon>
        <taxon>Oceanospirillales</taxon>
        <taxon>Halomonadaceae</taxon>
        <taxon>Cobetia</taxon>
    </lineage>
</organism>
<comment type="pathway">
    <text evidence="2 8">Metabolic intermediate biosynthesis; chorismate biosynthesis; chorismate from D-erythrose 4-phosphate and phosphoenolpyruvate: step 1/7.</text>
</comment>
<dbReference type="SUPFAM" id="SSF51569">
    <property type="entry name" value="Aldolase"/>
    <property type="match status" value="1"/>
</dbReference>
<keyword evidence="5 8" id="KW-0808">Transferase</keyword>
<evidence type="ECO:0000256" key="7">
    <source>
        <dbReference type="ARBA" id="ARBA00047508"/>
    </source>
</evidence>
<dbReference type="PIRSF" id="PIRSF001361">
    <property type="entry name" value="DAHP_synthase"/>
    <property type="match status" value="1"/>
</dbReference>
<dbReference type="EC" id="2.5.1.54" evidence="8"/>
<comment type="function">
    <text evidence="1 8">Stereospecific condensation of phosphoenolpyruvate (PEP) and D-erythrose-4-phosphate (E4P) giving rise to 3-deoxy-D-arabino-heptulosonate-7-phosphate (DAHP).</text>
</comment>
<keyword evidence="12" id="KW-1185">Reference proteome</keyword>
<evidence type="ECO:0000256" key="5">
    <source>
        <dbReference type="ARBA" id="ARBA00022679"/>
    </source>
</evidence>
<reference evidence="12" key="2">
    <citation type="submission" date="2023-07" db="EMBL/GenBank/DDBJ databases">
        <title>Genome-based characterization of strain KMM 296 and proposal for reclassification of Cobetia litoralis and Cobetia pacifica, and emended description of the species Cobetia amphilecti and Cobetia marina.</title>
        <authorList>
            <person name="Balabanova L."/>
            <person name="Nedashkovskaya O."/>
        </authorList>
    </citation>
    <scope>NUCLEOTIDE SEQUENCE [LARGE SCALE GENOMIC DNA]</scope>
    <source>
        <strain evidence="12">NRIC 0815</strain>
    </source>
</reference>
<dbReference type="Pfam" id="PF00793">
    <property type="entry name" value="DAHP_synth_1"/>
    <property type="match status" value="1"/>
</dbReference>
<dbReference type="InterPro" id="IPR006218">
    <property type="entry name" value="DAHP1/KDSA"/>
</dbReference>
<keyword evidence="4 8" id="KW-0028">Amino-acid biosynthesis</keyword>
<feature type="domain" description="DAHP synthetase I/KDSA" evidence="10">
    <location>
        <begin position="79"/>
        <end position="376"/>
    </location>
</feature>
<protein>
    <recommendedName>
        <fullName evidence="8">Phospho-2-dehydro-3-deoxyheptonate aldolase</fullName>
        <ecNumber evidence="8">2.5.1.54</ecNumber>
    </recommendedName>
</protein>
<proteinExistence type="inferred from homology"/>
<comment type="catalytic activity">
    <reaction evidence="7 8">
        <text>D-erythrose 4-phosphate + phosphoenolpyruvate + H2O = 7-phospho-2-dehydro-3-deoxy-D-arabino-heptonate + phosphate</text>
        <dbReference type="Rhea" id="RHEA:14717"/>
        <dbReference type="ChEBI" id="CHEBI:15377"/>
        <dbReference type="ChEBI" id="CHEBI:16897"/>
        <dbReference type="ChEBI" id="CHEBI:43474"/>
        <dbReference type="ChEBI" id="CHEBI:58394"/>
        <dbReference type="ChEBI" id="CHEBI:58702"/>
        <dbReference type="EC" id="2.5.1.54"/>
    </reaction>
</comment>
<dbReference type="EMBL" id="JASCSA010000007">
    <property type="protein sequence ID" value="MDI5884755.1"/>
    <property type="molecule type" value="Genomic_DNA"/>
</dbReference>
<evidence type="ECO:0000256" key="9">
    <source>
        <dbReference type="SAM" id="MobiDB-lite"/>
    </source>
</evidence>
<evidence type="ECO:0000256" key="3">
    <source>
        <dbReference type="ARBA" id="ARBA00007985"/>
    </source>
</evidence>
<evidence type="ECO:0000259" key="10">
    <source>
        <dbReference type="Pfam" id="PF00793"/>
    </source>
</evidence>
<dbReference type="RefSeq" id="WP_284726895.1">
    <property type="nucleotide sequence ID" value="NZ_JASCSA010000007.1"/>
</dbReference>
<keyword evidence="6 8" id="KW-0057">Aromatic amino acid biosynthesis</keyword>
<dbReference type="Proteomes" id="UP001229025">
    <property type="component" value="Unassembled WGS sequence"/>
</dbReference>
<comment type="similarity">
    <text evidence="3 8">Belongs to the class-I DAHP synthase family.</text>
</comment>
<reference evidence="11 12" key="1">
    <citation type="submission" date="2023-04" db="EMBL/GenBank/DDBJ databases">
        <authorList>
            <person name="Otstavnykh N."/>
            <person name="Seitkalieva A."/>
            <person name="Bystritskaya E."/>
        </authorList>
    </citation>
    <scope>NUCLEOTIDE SEQUENCE [LARGE SCALE GENOMIC DNA]</scope>
    <source>
        <strain evidence="11 12">NRIC 0815</strain>
    </source>
</reference>
<feature type="region of interest" description="Disordered" evidence="9">
    <location>
        <begin position="32"/>
        <end position="54"/>
    </location>
</feature>
<dbReference type="InterPro" id="IPR013785">
    <property type="entry name" value="Aldolase_TIM"/>
</dbReference>
<comment type="caution">
    <text evidence="11">The sequence shown here is derived from an EMBL/GenBank/DDBJ whole genome shotgun (WGS) entry which is preliminary data.</text>
</comment>
<evidence type="ECO:0000256" key="8">
    <source>
        <dbReference type="PIRNR" id="PIRNR001361"/>
    </source>
</evidence>
<evidence type="ECO:0000256" key="2">
    <source>
        <dbReference type="ARBA" id="ARBA00004688"/>
    </source>
</evidence>
<gene>
    <name evidence="11" type="ORF">QLT01_10355</name>
</gene>
<dbReference type="PANTHER" id="PTHR21225:SF12">
    <property type="entry name" value="PHOSPHO-2-DEHYDRO-3-DEOXYHEPTONATE ALDOLASE, TYROSINE-INHIBITED"/>
    <property type="match status" value="1"/>
</dbReference>
<dbReference type="InterPro" id="IPR006219">
    <property type="entry name" value="DAHP_synth_1"/>
</dbReference>
<dbReference type="Gene3D" id="3.20.20.70">
    <property type="entry name" value="Aldolase class I"/>
    <property type="match status" value="1"/>
</dbReference>
<evidence type="ECO:0000256" key="6">
    <source>
        <dbReference type="ARBA" id="ARBA00023141"/>
    </source>
</evidence>
<sequence length="386" mass="41593">MNASLERVLTANPHTADATADPLTAENATVTRSDAAQTPTTPGRISREALPSASELREQLPVDVDLAGQIRQHRDEINAILAGDDDRLLVVVGPCSIHDLKAAREYAQRLAVIEPQVRDRLKLVMRVYVEKPRTTVGWKGLAYDPHLDGSDDMATGLRQARELMREITQLGLPVATELLQPLTAAYLEDLLGWAAIGARTTESQIHREMASGLGCAVGFKNGTDGGVEVAVQAIEAAAHGHRHFGMGDSGRPALIETAGNPHTHVVLRGGHGQPNYDAASVAACRRELEGAGLTPRLMVDCSHANSRKDHRRQSEVMLDVLSQRLAGDDALIGVMLESHLNEGKQALPAAEKLSQLRHGVSVTDACLGWETTEHLLSLAAERLREA</sequence>
<dbReference type="NCBIfam" id="NF009395">
    <property type="entry name" value="PRK12755.1"/>
    <property type="match status" value="1"/>
</dbReference>
<evidence type="ECO:0000256" key="4">
    <source>
        <dbReference type="ARBA" id="ARBA00022605"/>
    </source>
</evidence>
<dbReference type="PANTHER" id="PTHR21225">
    <property type="entry name" value="PHOSPHO-2-DEHYDRO-3-DEOXYHEPTONATE ALDOLASE DAHP SYNTHETASE"/>
    <property type="match status" value="1"/>
</dbReference>
<dbReference type="GO" id="GO:0003849">
    <property type="term" value="F:3-deoxy-7-phosphoheptulonate synthase activity"/>
    <property type="evidence" value="ECO:0007669"/>
    <property type="project" value="UniProtKB-EC"/>
</dbReference>
<accession>A0ABT6UPX3</accession>
<evidence type="ECO:0000313" key="12">
    <source>
        <dbReference type="Proteomes" id="UP001229025"/>
    </source>
</evidence>
<evidence type="ECO:0000313" key="11">
    <source>
        <dbReference type="EMBL" id="MDI5884755.1"/>
    </source>
</evidence>
<evidence type="ECO:0000256" key="1">
    <source>
        <dbReference type="ARBA" id="ARBA00003726"/>
    </source>
</evidence>